<dbReference type="Proteomes" id="UP001498398">
    <property type="component" value="Unassembled WGS sequence"/>
</dbReference>
<organism evidence="2 3">
    <name type="scientific">Marasmiellus scandens</name>
    <dbReference type="NCBI Taxonomy" id="2682957"/>
    <lineage>
        <taxon>Eukaryota</taxon>
        <taxon>Fungi</taxon>
        <taxon>Dikarya</taxon>
        <taxon>Basidiomycota</taxon>
        <taxon>Agaricomycotina</taxon>
        <taxon>Agaricomycetes</taxon>
        <taxon>Agaricomycetidae</taxon>
        <taxon>Agaricales</taxon>
        <taxon>Marasmiineae</taxon>
        <taxon>Omphalotaceae</taxon>
        <taxon>Marasmiellus</taxon>
    </lineage>
</organism>
<gene>
    <name evidence="2" type="ORF">VKT23_019584</name>
</gene>
<protein>
    <recommendedName>
        <fullName evidence="1">DUF6533 domain-containing protein</fullName>
    </recommendedName>
</protein>
<comment type="caution">
    <text evidence="2">The sequence shown here is derived from an EMBL/GenBank/DDBJ whole genome shotgun (WGS) entry which is preliminary data.</text>
</comment>
<reference evidence="2 3" key="1">
    <citation type="submission" date="2024-01" db="EMBL/GenBank/DDBJ databases">
        <title>A draft genome for the cacao thread blight pathogen Marasmiellus scandens.</title>
        <authorList>
            <person name="Baruah I.K."/>
            <person name="Leung J."/>
            <person name="Bukari Y."/>
            <person name="Amoako-Attah I."/>
            <person name="Meinhardt L.W."/>
            <person name="Bailey B.A."/>
            <person name="Cohen S.P."/>
        </authorList>
    </citation>
    <scope>NUCLEOTIDE SEQUENCE [LARGE SCALE GENOMIC DNA]</scope>
    <source>
        <strain evidence="2 3">GH-19</strain>
    </source>
</reference>
<feature type="domain" description="DUF6533" evidence="1">
    <location>
        <begin position="46"/>
        <end position="90"/>
    </location>
</feature>
<evidence type="ECO:0000313" key="2">
    <source>
        <dbReference type="EMBL" id="KAK7435629.1"/>
    </source>
</evidence>
<dbReference type="InterPro" id="IPR045340">
    <property type="entry name" value="DUF6533"/>
</dbReference>
<accession>A0ABR1IPE8</accession>
<proteinExistence type="predicted"/>
<sequence>MLPSNVETLTVGMPFVFIRLPTQRVPSMPSTFTLVELAEAAQTSRYVAIGSLMVLVWDILTNLDDEIEIYSGHKFGVPTVVYLLSRIASLACAVNLTLYLGNQTPKNMVERLN</sequence>
<dbReference type="Pfam" id="PF20151">
    <property type="entry name" value="DUF6533"/>
    <property type="match status" value="1"/>
</dbReference>
<keyword evidence="3" id="KW-1185">Reference proteome</keyword>
<name>A0ABR1IPE8_9AGAR</name>
<dbReference type="EMBL" id="JBANRG010000104">
    <property type="protein sequence ID" value="KAK7435629.1"/>
    <property type="molecule type" value="Genomic_DNA"/>
</dbReference>
<evidence type="ECO:0000313" key="3">
    <source>
        <dbReference type="Proteomes" id="UP001498398"/>
    </source>
</evidence>
<evidence type="ECO:0000259" key="1">
    <source>
        <dbReference type="Pfam" id="PF20151"/>
    </source>
</evidence>